<dbReference type="RefSeq" id="WP_121249639.1">
    <property type="nucleotide sequence ID" value="NZ_RBIL01000001.1"/>
</dbReference>
<accession>A0A660LG38</accession>
<evidence type="ECO:0000313" key="4">
    <source>
        <dbReference type="Proteomes" id="UP000278962"/>
    </source>
</evidence>
<dbReference type="InterPro" id="IPR011051">
    <property type="entry name" value="RmlC_Cupin_sf"/>
</dbReference>
<dbReference type="InterPro" id="IPR014710">
    <property type="entry name" value="RmlC-like_jellyroll"/>
</dbReference>
<evidence type="ECO:0000313" key="3">
    <source>
        <dbReference type="EMBL" id="RKQ91884.1"/>
    </source>
</evidence>
<comment type="caution">
    <text evidence="3">The sequence shown here is derived from an EMBL/GenBank/DDBJ whole genome shotgun (WGS) entry which is preliminary data.</text>
</comment>
<organism evidence="3 4">
    <name type="scientific">Solirubrobacter pauli</name>
    <dbReference type="NCBI Taxonomy" id="166793"/>
    <lineage>
        <taxon>Bacteria</taxon>
        <taxon>Bacillati</taxon>
        <taxon>Actinomycetota</taxon>
        <taxon>Thermoleophilia</taxon>
        <taxon>Solirubrobacterales</taxon>
        <taxon>Solirubrobacteraceae</taxon>
        <taxon>Solirubrobacter</taxon>
    </lineage>
</organism>
<sequence>MGPSYVVNVADATAFEHPLSGITIDFDRPGTHFDDTGINIQVLQPGQPSCKYHHESVQEDFLVLAGECLLLLDGEERPLRTWDFVHCEPGATHAFVGAGDGPCWLLQIGARRKGQTLAYPPSELAARYGAEGVQGPEPYADWPSEARPVAPPLPGQPMTN</sequence>
<proteinExistence type="predicted"/>
<dbReference type="Proteomes" id="UP000278962">
    <property type="component" value="Unassembled WGS sequence"/>
</dbReference>
<reference evidence="3 4" key="1">
    <citation type="submission" date="2018-10" db="EMBL/GenBank/DDBJ databases">
        <title>Genomic Encyclopedia of Archaeal and Bacterial Type Strains, Phase II (KMG-II): from individual species to whole genera.</title>
        <authorList>
            <person name="Goeker M."/>
        </authorList>
    </citation>
    <scope>NUCLEOTIDE SEQUENCE [LARGE SCALE GENOMIC DNA]</scope>
    <source>
        <strain evidence="3 4">DSM 14954</strain>
    </source>
</reference>
<dbReference type="AlphaFoldDB" id="A0A660LG38"/>
<dbReference type="SUPFAM" id="SSF51182">
    <property type="entry name" value="RmlC-like cupins"/>
    <property type="match status" value="1"/>
</dbReference>
<dbReference type="EMBL" id="RBIL01000001">
    <property type="protein sequence ID" value="RKQ91884.1"/>
    <property type="molecule type" value="Genomic_DNA"/>
</dbReference>
<name>A0A660LG38_9ACTN</name>
<feature type="domain" description="Cupin type-2" evidence="2">
    <location>
        <begin position="40"/>
        <end position="106"/>
    </location>
</feature>
<evidence type="ECO:0000256" key="1">
    <source>
        <dbReference type="SAM" id="MobiDB-lite"/>
    </source>
</evidence>
<dbReference type="Gene3D" id="2.60.120.10">
    <property type="entry name" value="Jelly Rolls"/>
    <property type="match status" value="1"/>
</dbReference>
<dbReference type="OrthoDB" id="9806121at2"/>
<dbReference type="Pfam" id="PF07883">
    <property type="entry name" value="Cupin_2"/>
    <property type="match status" value="1"/>
</dbReference>
<evidence type="ECO:0000259" key="2">
    <source>
        <dbReference type="Pfam" id="PF07883"/>
    </source>
</evidence>
<protein>
    <submittedName>
        <fullName evidence="3">Putative cupin superfamily protein</fullName>
    </submittedName>
</protein>
<keyword evidence="4" id="KW-1185">Reference proteome</keyword>
<feature type="compositionally biased region" description="Pro residues" evidence="1">
    <location>
        <begin position="149"/>
        <end position="160"/>
    </location>
</feature>
<dbReference type="InterPro" id="IPR013096">
    <property type="entry name" value="Cupin_2"/>
</dbReference>
<feature type="region of interest" description="Disordered" evidence="1">
    <location>
        <begin position="129"/>
        <end position="160"/>
    </location>
</feature>
<gene>
    <name evidence="3" type="ORF">C8N24_1718</name>
</gene>